<dbReference type="RefSeq" id="WP_007715373.1">
    <property type="nucleotide sequence ID" value="NZ_CP102272.1"/>
</dbReference>
<evidence type="ECO:0000256" key="1">
    <source>
        <dbReference type="ARBA" id="ARBA00023015"/>
    </source>
</evidence>
<dbReference type="PRINTS" id="PR00032">
    <property type="entry name" value="HTHARAC"/>
</dbReference>
<keyword evidence="3" id="KW-0804">Transcription</keyword>
<gene>
    <name evidence="5" type="ORF">CLOSTASPAR_04686</name>
</gene>
<dbReference type="PROSITE" id="PS00041">
    <property type="entry name" value="HTH_ARAC_FAMILY_1"/>
    <property type="match status" value="1"/>
</dbReference>
<dbReference type="Proteomes" id="UP000004756">
    <property type="component" value="Unassembled WGS sequence"/>
</dbReference>
<dbReference type="GO" id="GO:0003700">
    <property type="term" value="F:DNA-binding transcription factor activity"/>
    <property type="evidence" value="ECO:0007669"/>
    <property type="project" value="InterPro"/>
</dbReference>
<reference evidence="5 6" key="1">
    <citation type="submission" date="2009-02" db="EMBL/GenBank/DDBJ databases">
        <title>Draft genome sequence of Clostridium asparagiforme (DSM 15981).</title>
        <authorList>
            <person name="Sudarsanam P."/>
            <person name="Ley R."/>
            <person name="Guruge J."/>
            <person name="Turnbaugh P.J."/>
            <person name="Mahowald M."/>
            <person name="Liep D."/>
            <person name="Gordon J."/>
        </authorList>
    </citation>
    <scope>NUCLEOTIDE SEQUENCE [LARGE SCALE GENOMIC DNA]</scope>
    <source>
        <strain evidence="5 6">DSM 15981</strain>
    </source>
</reference>
<evidence type="ECO:0000313" key="5">
    <source>
        <dbReference type="EMBL" id="EEG53234.1"/>
    </source>
</evidence>
<dbReference type="InterPro" id="IPR018060">
    <property type="entry name" value="HTH_AraC"/>
</dbReference>
<sequence length="334" mass="37873">MKKSKTAVNTIGTLPVDESVSVILTDSEGNILLESYAYEVGFFRFNWHPSLEIMLVLEGKLTAYSEQGVFELQEDDLLVINPNIGHASMLQSPRTVALVIHISQSYLEQLCGNAAIPNLTCYSASEADRSFLKPLRAGIAAIYTTLSEKSQTGRLFTQSQIYALLSFLLRYNADNDLRPKEQRQKAEQQKLIHTMIKYINHHFRDKVTLSQLAELSGMNLCYVSTFFKAHTGVGFQDYLTRKRLAYAAYQINNTEDSIVDIAMDSGFPDVKAFNQAFRKYFNLSPGQYRSELSKKEDSNVESLFPVRISGTHPLVRQKLSEYLDMPLKMNDYLS</sequence>
<dbReference type="InterPro" id="IPR020449">
    <property type="entry name" value="Tscrpt_reg_AraC-type_HTH"/>
</dbReference>
<organism evidence="5 6">
    <name type="scientific">[Clostridium] asparagiforme DSM 15981</name>
    <dbReference type="NCBI Taxonomy" id="518636"/>
    <lineage>
        <taxon>Bacteria</taxon>
        <taxon>Bacillati</taxon>
        <taxon>Bacillota</taxon>
        <taxon>Clostridia</taxon>
        <taxon>Lachnospirales</taxon>
        <taxon>Lachnospiraceae</taxon>
        <taxon>Enterocloster</taxon>
    </lineage>
</organism>
<dbReference type="InterPro" id="IPR018062">
    <property type="entry name" value="HTH_AraC-typ_CS"/>
</dbReference>
<dbReference type="InterPro" id="IPR003313">
    <property type="entry name" value="AraC-bd"/>
</dbReference>
<keyword evidence="6" id="KW-1185">Reference proteome</keyword>
<dbReference type="HOGENOM" id="CLU_000445_88_3_9"/>
<dbReference type="PANTHER" id="PTHR43280:SF2">
    <property type="entry name" value="HTH-TYPE TRANSCRIPTIONAL REGULATOR EXSA"/>
    <property type="match status" value="1"/>
</dbReference>
<dbReference type="Gene3D" id="2.60.120.10">
    <property type="entry name" value="Jelly Rolls"/>
    <property type="match status" value="1"/>
</dbReference>
<dbReference type="GO" id="GO:0043565">
    <property type="term" value="F:sequence-specific DNA binding"/>
    <property type="evidence" value="ECO:0007669"/>
    <property type="project" value="InterPro"/>
</dbReference>
<dbReference type="EMBL" id="ACCJ01000387">
    <property type="protein sequence ID" value="EEG53234.1"/>
    <property type="molecule type" value="Genomic_DNA"/>
</dbReference>
<evidence type="ECO:0000259" key="4">
    <source>
        <dbReference type="PROSITE" id="PS01124"/>
    </source>
</evidence>
<protein>
    <submittedName>
        <fullName evidence="5">Transcriptional regulator, AraC family</fullName>
    </submittedName>
</protein>
<dbReference type="SMART" id="SM00342">
    <property type="entry name" value="HTH_ARAC"/>
    <property type="match status" value="1"/>
</dbReference>
<dbReference type="Pfam" id="PF12833">
    <property type="entry name" value="HTH_18"/>
    <property type="match status" value="1"/>
</dbReference>
<dbReference type="SUPFAM" id="SSF46689">
    <property type="entry name" value="Homeodomain-like"/>
    <property type="match status" value="2"/>
</dbReference>
<dbReference type="AlphaFoldDB" id="C0D5Z0"/>
<dbReference type="InterPro" id="IPR037923">
    <property type="entry name" value="HTH-like"/>
</dbReference>
<dbReference type="InterPro" id="IPR009057">
    <property type="entry name" value="Homeodomain-like_sf"/>
</dbReference>
<dbReference type="SUPFAM" id="SSF51215">
    <property type="entry name" value="Regulatory protein AraC"/>
    <property type="match status" value="1"/>
</dbReference>
<dbReference type="InterPro" id="IPR014710">
    <property type="entry name" value="RmlC-like_jellyroll"/>
</dbReference>
<dbReference type="PROSITE" id="PS01124">
    <property type="entry name" value="HTH_ARAC_FAMILY_2"/>
    <property type="match status" value="1"/>
</dbReference>
<evidence type="ECO:0000256" key="2">
    <source>
        <dbReference type="ARBA" id="ARBA00023125"/>
    </source>
</evidence>
<dbReference type="PANTHER" id="PTHR43280">
    <property type="entry name" value="ARAC-FAMILY TRANSCRIPTIONAL REGULATOR"/>
    <property type="match status" value="1"/>
</dbReference>
<evidence type="ECO:0000256" key="3">
    <source>
        <dbReference type="ARBA" id="ARBA00023163"/>
    </source>
</evidence>
<name>C0D5Z0_9FIRM</name>
<keyword evidence="2" id="KW-0238">DNA-binding</keyword>
<dbReference type="Pfam" id="PF02311">
    <property type="entry name" value="AraC_binding"/>
    <property type="match status" value="1"/>
</dbReference>
<dbReference type="Gene3D" id="1.10.10.60">
    <property type="entry name" value="Homeodomain-like"/>
    <property type="match status" value="2"/>
</dbReference>
<proteinExistence type="predicted"/>
<comment type="caution">
    <text evidence="5">The sequence shown here is derived from an EMBL/GenBank/DDBJ whole genome shotgun (WGS) entry which is preliminary data.</text>
</comment>
<keyword evidence="1" id="KW-0805">Transcription regulation</keyword>
<accession>C0D5Z0</accession>
<feature type="domain" description="HTH araC/xylS-type" evidence="4">
    <location>
        <begin position="193"/>
        <end position="291"/>
    </location>
</feature>
<evidence type="ECO:0000313" key="6">
    <source>
        <dbReference type="Proteomes" id="UP000004756"/>
    </source>
</evidence>